<accession>M6VE80</accession>
<protein>
    <submittedName>
        <fullName evidence="1">Uncharacterized protein</fullName>
    </submittedName>
</protein>
<evidence type="ECO:0000313" key="2">
    <source>
        <dbReference type="Proteomes" id="UP000012112"/>
    </source>
</evidence>
<dbReference type="AlphaFoldDB" id="M6VE80"/>
<name>M6VE80_9LEPT</name>
<comment type="caution">
    <text evidence="1">The sequence shown here is derived from an EMBL/GenBank/DDBJ whole genome shotgun (WGS) entry which is preliminary data.</text>
</comment>
<gene>
    <name evidence="1" type="ORF">LEP1GSC172_0471</name>
</gene>
<dbReference type="Proteomes" id="UP000012112">
    <property type="component" value="Unassembled WGS sequence"/>
</dbReference>
<reference evidence="1 2" key="1">
    <citation type="submission" date="2013-01" db="EMBL/GenBank/DDBJ databases">
        <authorList>
            <person name="Harkins D.M."/>
            <person name="Durkin A.S."/>
            <person name="Brinkac L.M."/>
            <person name="Haft D.H."/>
            <person name="Selengut J.D."/>
            <person name="Sanka R."/>
            <person name="DePew J."/>
            <person name="Purushe J."/>
            <person name="Matthias M.A."/>
            <person name="Vinetz J.M."/>
            <person name="Sutton G.G."/>
            <person name="Nierman W.C."/>
            <person name="Fouts D.E."/>
        </authorList>
    </citation>
    <scope>NUCLEOTIDE SEQUENCE [LARGE SCALE GENOMIC DNA]</scope>
    <source>
        <strain evidence="1 2">HAI1536</strain>
    </source>
</reference>
<proteinExistence type="predicted"/>
<evidence type="ECO:0000313" key="1">
    <source>
        <dbReference type="EMBL" id="EMO55777.1"/>
    </source>
</evidence>
<sequence length="38" mass="4460">MIFYLLLGLVPKINYRFCKNAEVFKKPGIGFFEIDSTF</sequence>
<dbReference type="EMBL" id="AKWD02000005">
    <property type="protein sequence ID" value="EMO55777.1"/>
    <property type="molecule type" value="Genomic_DNA"/>
</dbReference>
<organism evidence="1 2">
    <name type="scientific">Leptospira noguchii</name>
    <dbReference type="NCBI Taxonomy" id="28182"/>
    <lineage>
        <taxon>Bacteria</taxon>
        <taxon>Pseudomonadati</taxon>
        <taxon>Spirochaetota</taxon>
        <taxon>Spirochaetia</taxon>
        <taxon>Leptospirales</taxon>
        <taxon>Leptospiraceae</taxon>
        <taxon>Leptospira</taxon>
    </lineage>
</organism>